<sequence>MITFASPTTGPGSVGQGMHVRRRQTRRLRTPMFALGAAASAMVLMATPAAAVAVDTATAVSVQGTVATTCPVTLTAKITPVNAAGTVEFKDGNTVIVPAAVVTNGTATANHTFNATGVHVIGAKFKGTGDFKESTGSTNVTVATGLNLGSICLPIG</sequence>
<dbReference type="RefSeq" id="WP_206006429.1">
    <property type="nucleotide sequence ID" value="NZ_CP070619.1"/>
</dbReference>
<keyword evidence="4" id="KW-1185">Reference proteome</keyword>
<reference evidence="3 4" key="2">
    <citation type="journal article" date="2022" name="Arch. Microbiol.">
        <title>Rhodococcus pseudokoreensis sp. nov. isolated from the rhizosphere of young M26 apple rootstocks.</title>
        <authorList>
            <person name="Kampfer P."/>
            <person name="Glaeser S.P."/>
            <person name="Blom J."/>
            <person name="Wolf J."/>
            <person name="Benning S."/>
            <person name="Schloter M."/>
            <person name="Neumann-Schaal M."/>
        </authorList>
    </citation>
    <scope>NUCLEOTIDE SEQUENCE [LARGE SCALE GENOMIC DNA]</scope>
    <source>
        <strain evidence="3 4">R79</strain>
    </source>
</reference>
<feature type="compositionally biased region" description="Polar residues" evidence="1">
    <location>
        <begin position="1"/>
        <end position="11"/>
    </location>
</feature>
<evidence type="ECO:0000256" key="1">
    <source>
        <dbReference type="SAM" id="MobiDB-lite"/>
    </source>
</evidence>
<feature type="region of interest" description="Disordered" evidence="1">
    <location>
        <begin position="1"/>
        <end position="21"/>
    </location>
</feature>
<evidence type="ECO:0000313" key="4">
    <source>
        <dbReference type="Proteomes" id="UP000662986"/>
    </source>
</evidence>
<dbReference type="Proteomes" id="UP000662986">
    <property type="component" value="Chromosome"/>
</dbReference>
<dbReference type="Pfam" id="PF16640">
    <property type="entry name" value="Big_3_5"/>
    <property type="match status" value="1"/>
</dbReference>
<dbReference type="EMBL" id="CP070619">
    <property type="protein sequence ID" value="QSE89901.1"/>
    <property type="molecule type" value="Genomic_DNA"/>
</dbReference>
<name>A0A974ZTL8_9NOCA</name>
<dbReference type="InterPro" id="IPR013783">
    <property type="entry name" value="Ig-like_fold"/>
</dbReference>
<gene>
    <name evidence="3" type="ORF">JWS13_15355</name>
</gene>
<dbReference type="Gene3D" id="2.60.40.10">
    <property type="entry name" value="Immunoglobulins"/>
    <property type="match status" value="1"/>
</dbReference>
<evidence type="ECO:0000259" key="2">
    <source>
        <dbReference type="Pfam" id="PF16640"/>
    </source>
</evidence>
<dbReference type="InterPro" id="IPR032109">
    <property type="entry name" value="Big_3_5"/>
</dbReference>
<evidence type="ECO:0000313" key="3">
    <source>
        <dbReference type="EMBL" id="QSE89901.1"/>
    </source>
</evidence>
<accession>A0A974ZTL8</accession>
<protein>
    <submittedName>
        <fullName evidence="3">Ig-like domain repeat protein</fullName>
    </submittedName>
</protein>
<organism evidence="3 4">
    <name type="scientific">Rhodococcus pseudokoreensis</name>
    <dbReference type="NCBI Taxonomy" id="2811421"/>
    <lineage>
        <taxon>Bacteria</taxon>
        <taxon>Bacillati</taxon>
        <taxon>Actinomycetota</taxon>
        <taxon>Actinomycetes</taxon>
        <taxon>Mycobacteriales</taxon>
        <taxon>Nocardiaceae</taxon>
        <taxon>Rhodococcus</taxon>
    </lineage>
</organism>
<reference evidence="3 4" key="1">
    <citation type="journal article" date="2021" name="Microbiol. Resour. Announc.">
        <title>Complete Genome Sequences of Two Rhodococcus sp. Strains with Large and Linear Chromosomes, Isolated from Apple Rhizosphere.</title>
        <authorList>
            <person name="Benning S."/>
            <person name="Brugnone N."/>
            <person name="Siani R."/>
            <person name="Kublik S."/>
            <person name="Schloter M."/>
            <person name="Rad V."/>
        </authorList>
    </citation>
    <scope>NUCLEOTIDE SEQUENCE [LARGE SCALE GENOMIC DNA]</scope>
    <source>
        <strain evidence="3 4">R79</strain>
    </source>
</reference>
<feature type="domain" description="Bacterial Ig-like" evidence="2">
    <location>
        <begin position="61"/>
        <end position="143"/>
    </location>
</feature>
<proteinExistence type="predicted"/>